<dbReference type="EMBL" id="WHLY01000004">
    <property type="protein sequence ID" value="MPR37235.1"/>
    <property type="molecule type" value="Genomic_DNA"/>
</dbReference>
<evidence type="ECO:0000313" key="2">
    <source>
        <dbReference type="Proteomes" id="UP000479293"/>
    </source>
</evidence>
<sequence>MYPSKSIVRISLLLFLFFPARGQAPRNLKVSVLNEATSLPTLNALPRPLHPGLTIGSDFLVSSRNHWQSTLGADLSFFHHRLSENALMLDATYGLGYRFGFGLQPRFLAALGYKHTLAAGEVYELRNGGYEKAAYWGKSQFNARVGFGLQYALNKKYSLTTDYKTMVALPYSKKIAFSLHTLLSVGIEVNLQN</sequence>
<name>A0A7C9BP35_9BACT</name>
<evidence type="ECO:0000313" key="1">
    <source>
        <dbReference type="EMBL" id="MPR37235.1"/>
    </source>
</evidence>
<comment type="caution">
    <text evidence="1">The sequence shown here is derived from an EMBL/GenBank/DDBJ whole genome shotgun (WGS) entry which is preliminary data.</text>
</comment>
<accession>A0A7C9BP35</accession>
<organism evidence="1 2">
    <name type="scientific">Salmonirosea aquatica</name>
    <dbReference type="NCBI Taxonomy" id="2654236"/>
    <lineage>
        <taxon>Bacteria</taxon>
        <taxon>Pseudomonadati</taxon>
        <taxon>Bacteroidota</taxon>
        <taxon>Cytophagia</taxon>
        <taxon>Cytophagales</taxon>
        <taxon>Spirosomataceae</taxon>
        <taxon>Salmonirosea</taxon>
    </lineage>
</organism>
<dbReference type="RefSeq" id="WP_152766565.1">
    <property type="nucleotide sequence ID" value="NZ_WHLY01000004.1"/>
</dbReference>
<reference evidence="1 2" key="1">
    <citation type="submission" date="2019-10" db="EMBL/GenBank/DDBJ databases">
        <title>Draft Genome Sequence of Cytophagaceae sp. SJW1-29.</title>
        <authorList>
            <person name="Choi A."/>
        </authorList>
    </citation>
    <scope>NUCLEOTIDE SEQUENCE [LARGE SCALE GENOMIC DNA]</scope>
    <source>
        <strain evidence="1 2">SJW1-29</strain>
    </source>
</reference>
<gene>
    <name evidence="1" type="ORF">GBK04_28860</name>
</gene>
<protein>
    <recommendedName>
        <fullName evidence="3">Outer membrane beta-barrel protein</fullName>
    </recommendedName>
</protein>
<keyword evidence="2" id="KW-1185">Reference proteome</keyword>
<dbReference type="AlphaFoldDB" id="A0A7C9BP35"/>
<evidence type="ECO:0008006" key="3">
    <source>
        <dbReference type="Google" id="ProtNLM"/>
    </source>
</evidence>
<dbReference type="Proteomes" id="UP000479293">
    <property type="component" value="Unassembled WGS sequence"/>
</dbReference>
<proteinExistence type="predicted"/>